<evidence type="ECO:0000313" key="3">
    <source>
        <dbReference type="EMBL" id="CEK51997.1"/>
    </source>
</evidence>
<feature type="compositionally biased region" description="Polar residues" evidence="1">
    <location>
        <begin position="81"/>
        <end position="98"/>
    </location>
</feature>
<dbReference type="AlphaFoldDB" id="A0A0B6Y6Q3"/>
<evidence type="ECO:0000256" key="1">
    <source>
        <dbReference type="SAM" id="MobiDB-lite"/>
    </source>
</evidence>
<keyword evidence="2" id="KW-0812">Transmembrane</keyword>
<dbReference type="EMBL" id="HACG01005132">
    <property type="protein sequence ID" value="CEK51997.1"/>
    <property type="molecule type" value="Transcribed_RNA"/>
</dbReference>
<feature type="non-terminal residue" evidence="3">
    <location>
        <position position="1"/>
    </location>
</feature>
<feature type="transmembrane region" description="Helical" evidence="2">
    <location>
        <begin position="35"/>
        <end position="55"/>
    </location>
</feature>
<feature type="compositionally biased region" description="Basic and acidic residues" evidence="1">
    <location>
        <begin position="61"/>
        <end position="79"/>
    </location>
</feature>
<name>A0A0B6Y6Q3_9EUPU</name>
<gene>
    <name evidence="3" type="primary">ORF15080</name>
</gene>
<organism evidence="3">
    <name type="scientific">Arion vulgaris</name>
    <dbReference type="NCBI Taxonomy" id="1028688"/>
    <lineage>
        <taxon>Eukaryota</taxon>
        <taxon>Metazoa</taxon>
        <taxon>Spiralia</taxon>
        <taxon>Lophotrochozoa</taxon>
        <taxon>Mollusca</taxon>
        <taxon>Gastropoda</taxon>
        <taxon>Heterobranchia</taxon>
        <taxon>Euthyneura</taxon>
        <taxon>Panpulmonata</taxon>
        <taxon>Eupulmonata</taxon>
        <taxon>Stylommatophora</taxon>
        <taxon>Helicina</taxon>
        <taxon>Arionoidea</taxon>
        <taxon>Arionidae</taxon>
        <taxon>Arion</taxon>
    </lineage>
</organism>
<feature type="non-terminal residue" evidence="3">
    <location>
        <position position="98"/>
    </location>
</feature>
<proteinExistence type="predicted"/>
<sequence length="98" mass="10831">AEEGGTQVIFAGNQCSSQRRRSWIPWLEGWTKLELMLALVCIFLSIVVIVLIIMVTSQAPHRGDDVPKAIETQVGDHSHRPGQSNIHNTNGHSSTKTE</sequence>
<feature type="region of interest" description="Disordered" evidence="1">
    <location>
        <begin position="60"/>
        <end position="98"/>
    </location>
</feature>
<protein>
    <submittedName>
        <fullName evidence="3">Uncharacterized protein</fullName>
    </submittedName>
</protein>
<evidence type="ECO:0000256" key="2">
    <source>
        <dbReference type="SAM" id="Phobius"/>
    </source>
</evidence>
<reference evidence="3" key="1">
    <citation type="submission" date="2014-12" db="EMBL/GenBank/DDBJ databases">
        <title>Insight into the proteome of Arion vulgaris.</title>
        <authorList>
            <person name="Aradska J."/>
            <person name="Bulat T."/>
            <person name="Smidak R."/>
            <person name="Sarate P."/>
            <person name="Gangsoo J."/>
            <person name="Sialana F."/>
            <person name="Bilban M."/>
            <person name="Lubec G."/>
        </authorList>
    </citation>
    <scope>NUCLEOTIDE SEQUENCE</scope>
    <source>
        <tissue evidence="3">Skin</tissue>
    </source>
</reference>
<keyword evidence="2" id="KW-1133">Transmembrane helix</keyword>
<keyword evidence="2" id="KW-0472">Membrane</keyword>
<accession>A0A0B6Y6Q3</accession>